<dbReference type="Pfam" id="PF01966">
    <property type="entry name" value="HD"/>
    <property type="match status" value="1"/>
</dbReference>
<dbReference type="EC" id="4.2.1.17" evidence="2"/>
<dbReference type="GO" id="GO:0004300">
    <property type="term" value="F:enoyl-CoA hydratase activity"/>
    <property type="evidence" value="ECO:0007669"/>
    <property type="project" value="UniProtKB-EC"/>
</dbReference>
<organism evidence="2">
    <name type="scientific">uncultured Solirubrobacteraceae bacterium</name>
    <dbReference type="NCBI Taxonomy" id="1162706"/>
    <lineage>
        <taxon>Bacteria</taxon>
        <taxon>Bacillati</taxon>
        <taxon>Actinomycetota</taxon>
        <taxon>Thermoleophilia</taxon>
        <taxon>Solirubrobacterales</taxon>
        <taxon>Solirubrobacteraceae</taxon>
        <taxon>environmental samples</taxon>
    </lineage>
</organism>
<gene>
    <name evidence="2" type="ORF">AVDCRST_MAG67-648</name>
</gene>
<keyword evidence="2" id="KW-0456">Lyase</keyword>
<dbReference type="EMBL" id="CADCVQ010000030">
    <property type="protein sequence ID" value="CAA9477782.1"/>
    <property type="molecule type" value="Genomic_DNA"/>
</dbReference>
<accession>A0A6J4RWT3</accession>
<reference evidence="2" key="1">
    <citation type="submission" date="2020-02" db="EMBL/GenBank/DDBJ databases">
        <authorList>
            <person name="Meier V. D."/>
        </authorList>
    </citation>
    <scope>NUCLEOTIDE SEQUENCE</scope>
    <source>
        <strain evidence="2">AVDCRST_MAG67</strain>
    </source>
</reference>
<sequence length="198" mass="21963">MVAPELIREHPLVEQILAEHRGHGGPDERSWQGYHAHVYRVLNLARTLAPQSPDRDEKLAIAGAFHDLVAFRTLDYLAPSIAAQDAWLARTGRSAWADELALVVAEHHKLTPYRRAHAPLVEAFRRADLADLSQGLLHPGLSRAYVKAVRSAFDAGPFFARVVAPGLARRIVRHPRDPLPLMRARRALTRSGHEGADG</sequence>
<feature type="domain" description="HD" evidence="1">
    <location>
        <begin position="36"/>
        <end position="128"/>
    </location>
</feature>
<evidence type="ECO:0000259" key="1">
    <source>
        <dbReference type="Pfam" id="PF01966"/>
    </source>
</evidence>
<name>A0A6J4RWT3_9ACTN</name>
<protein>
    <submittedName>
        <fullName evidence="2">Enoyl-CoA hydratase</fullName>
        <ecNumber evidence="2">4.2.1.17</ecNumber>
    </submittedName>
</protein>
<proteinExistence type="predicted"/>
<dbReference type="InterPro" id="IPR006674">
    <property type="entry name" value="HD_domain"/>
</dbReference>
<dbReference type="AlphaFoldDB" id="A0A6J4RWT3"/>
<dbReference type="SUPFAM" id="SSF109604">
    <property type="entry name" value="HD-domain/PDEase-like"/>
    <property type="match status" value="1"/>
</dbReference>
<evidence type="ECO:0000313" key="2">
    <source>
        <dbReference type="EMBL" id="CAA9477782.1"/>
    </source>
</evidence>